<accession>A0ABU8YS51</accession>
<feature type="region of interest" description="Disordered" evidence="1">
    <location>
        <begin position="67"/>
        <end position="91"/>
    </location>
</feature>
<evidence type="ECO:0000313" key="3">
    <source>
        <dbReference type="Proteomes" id="UP001384579"/>
    </source>
</evidence>
<gene>
    <name evidence="2" type="ORF">WMG39_20825</name>
</gene>
<dbReference type="EMBL" id="JBBLXS010000329">
    <property type="protein sequence ID" value="MEK0187275.1"/>
    <property type="molecule type" value="Genomic_DNA"/>
</dbReference>
<dbReference type="RefSeq" id="WP_340525785.1">
    <property type="nucleotide sequence ID" value="NZ_JBBLXS010000329.1"/>
</dbReference>
<keyword evidence="3" id="KW-1185">Reference proteome</keyword>
<name>A0ABU8YS51_9CYAN</name>
<dbReference type="Proteomes" id="UP001384579">
    <property type="component" value="Unassembled WGS sequence"/>
</dbReference>
<reference evidence="2 3" key="1">
    <citation type="journal article" date="2020" name="Harmful Algae">
        <title>Molecular and morphological characterization of a novel dihydroanatoxin-a producing Microcoleus species (cyanobacteria) from the Russian River, California, USA.</title>
        <authorList>
            <person name="Conklin K.Y."/>
            <person name="Stancheva R."/>
            <person name="Otten T.G."/>
            <person name="Fadness R."/>
            <person name="Boyer G.L."/>
            <person name="Read B."/>
            <person name="Zhang X."/>
            <person name="Sheath R.G."/>
        </authorList>
    </citation>
    <scope>NUCLEOTIDE SEQUENCE [LARGE SCALE GENOMIC DNA]</scope>
    <source>
        <strain evidence="2 3">PTRS2</strain>
    </source>
</reference>
<sequence length="91" mass="10145">MTRLPNIPTTAALRLTGTKSEIELVLAVLRGKDFFWKTNGKFYPQRGDENQYAYYLNDSQLPQLGATVPPPTPGEPQPRLWDAVLGGQGDR</sequence>
<evidence type="ECO:0000313" key="2">
    <source>
        <dbReference type="EMBL" id="MEK0187275.1"/>
    </source>
</evidence>
<comment type="caution">
    <text evidence="2">The sequence shown here is derived from an EMBL/GenBank/DDBJ whole genome shotgun (WGS) entry which is preliminary data.</text>
</comment>
<organism evidence="2 3">
    <name type="scientific">Microcoleus anatoxicus PTRS2</name>
    <dbReference type="NCBI Taxonomy" id="2705321"/>
    <lineage>
        <taxon>Bacteria</taxon>
        <taxon>Bacillati</taxon>
        <taxon>Cyanobacteriota</taxon>
        <taxon>Cyanophyceae</taxon>
        <taxon>Oscillatoriophycideae</taxon>
        <taxon>Oscillatoriales</taxon>
        <taxon>Microcoleaceae</taxon>
        <taxon>Microcoleus</taxon>
        <taxon>Microcoleus anatoxicus</taxon>
    </lineage>
</organism>
<proteinExistence type="predicted"/>
<evidence type="ECO:0000256" key="1">
    <source>
        <dbReference type="SAM" id="MobiDB-lite"/>
    </source>
</evidence>
<protein>
    <submittedName>
        <fullName evidence="2">Uncharacterized protein</fullName>
    </submittedName>
</protein>